<evidence type="ECO:0000256" key="2">
    <source>
        <dbReference type="SAM" id="Phobius"/>
    </source>
</evidence>
<feature type="transmembrane region" description="Helical" evidence="2">
    <location>
        <begin position="396"/>
        <end position="414"/>
    </location>
</feature>
<gene>
    <name evidence="3" type="ORF">V6R90_08520</name>
</gene>
<evidence type="ECO:0000256" key="1">
    <source>
        <dbReference type="SAM" id="MobiDB-lite"/>
    </source>
</evidence>
<feature type="transmembrane region" description="Helical" evidence="2">
    <location>
        <begin position="109"/>
        <end position="127"/>
    </location>
</feature>
<reference evidence="3 4" key="1">
    <citation type="submission" date="2024-02" db="EMBL/GenBank/DDBJ databases">
        <title>Full genome sequence of Nocardioides kribbensis.</title>
        <authorList>
            <person name="Poletto B.L."/>
            <person name="Silva G."/>
            <person name="Galante D."/>
            <person name="Campos K.R."/>
            <person name="Santos M.B.N."/>
            <person name="Sacchi C.T."/>
        </authorList>
    </citation>
    <scope>NUCLEOTIDE SEQUENCE [LARGE SCALE GENOMIC DNA]</scope>
    <source>
        <strain evidence="3 4">O4R</strain>
    </source>
</reference>
<evidence type="ECO:0000313" key="4">
    <source>
        <dbReference type="Proteomes" id="UP001482520"/>
    </source>
</evidence>
<dbReference type="Proteomes" id="UP001482520">
    <property type="component" value="Unassembled WGS sequence"/>
</dbReference>
<feature type="transmembrane region" description="Helical" evidence="2">
    <location>
        <begin position="426"/>
        <end position="442"/>
    </location>
</feature>
<dbReference type="EMBL" id="JBEGDP010000007">
    <property type="protein sequence ID" value="MEQ7847322.1"/>
    <property type="molecule type" value="Genomic_DNA"/>
</dbReference>
<feature type="transmembrane region" description="Helical" evidence="2">
    <location>
        <begin position="199"/>
        <end position="223"/>
    </location>
</feature>
<feature type="region of interest" description="Disordered" evidence="1">
    <location>
        <begin position="1"/>
        <end position="20"/>
    </location>
</feature>
<keyword evidence="2" id="KW-0472">Membrane</keyword>
<comment type="caution">
    <text evidence="3">The sequence shown here is derived from an EMBL/GenBank/DDBJ whole genome shotgun (WGS) entry which is preliminary data.</text>
</comment>
<dbReference type="RefSeq" id="WP_349804390.1">
    <property type="nucleotide sequence ID" value="NZ_JBEGDP010000007.1"/>
</dbReference>
<sequence length="469" mass="49563">MATSPPLTDPPPAPAGAAPVEDRSGARAAAWGLGVAVVLVALAIVVPRVLDWETWTRAPRSYTDLAVPPLHGFWDPKLFGPGTVPALLVALVGWRWFAGWAETLPWRRLLLVSYVVALAWMVSLALVDGTSGLSRVLGSDVEYLPTAREVDGIGTLLQEYVGRISYSSPDNWPTHVAGHPPLALLFFVGLVRVGLGGDLTAGIVVTVLAATTALAVMTTLRALGHEALARRAAPFLVLAPAAVFMAVSADALFGALGAWGLACLALGARHASRRGLLAWSTLAGLLLGAMVMTSYGLPLLGLTALAVLALARSWLPLPVAAGAALVVVLGFAAGGFAWWEAYPVLHDRYWEGIAADRPASYWLWGNLAALVLSAGPLLGSALAVAGLRARRLGRDVLASPLLLVLSAALAVAVADASRMSKAEVERIWVPFVPWMMIGAAFLPERWRRWGLGLQLVAALLLQHLMYTSW</sequence>
<keyword evidence="2" id="KW-0812">Transmembrane</keyword>
<proteinExistence type="predicted"/>
<evidence type="ECO:0000313" key="3">
    <source>
        <dbReference type="EMBL" id="MEQ7847322.1"/>
    </source>
</evidence>
<protein>
    <recommendedName>
        <fullName evidence="5">Glycosyltransferase RgtA/B/C/D-like domain-containing protein</fullName>
    </recommendedName>
</protein>
<organism evidence="3 4">
    <name type="scientific">Nocardioides kribbensis</name>
    <dbReference type="NCBI Taxonomy" id="305517"/>
    <lineage>
        <taxon>Bacteria</taxon>
        <taxon>Bacillati</taxon>
        <taxon>Actinomycetota</taxon>
        <taxon>Actinomycetes</taxon>
        <taxon>Propionibacteriales</taxon>
        <taxon>Nocardioidaceae</taxon>
        <taxon>Nocardioides</taxon>
    </lineage>
</organism>
<evidence type="ECO:0008006" key="5">
    <source>
        <dbReference type="Google" id="ProtNLM"/>
    </source>
</evidence>
<keyword evidence="4" id="KW-1185">Reference proteome</keyword>
<feature type="transmembrane region" description="Helical" evidence="2">
    <location>
        <begin position="359"/>
        <end position="384"/>
    </location>
</feature>
<feature type="transmembrane region" description="Helical" evidence="2">
    <location>
        <begin position="235"/>
        <end position="262"/>
    </location>
</feature>
<feature type="transmembrane region" description="Helical" evidence="2">
    <location>
        <begin position="78"/>
        <end position="97"/>
    </location>
</feature>
<feature type="transmembrane region" description="Helical" evidence="2">
    <location>
        <begin position="317"/>
        <end position="339"/>
    </location>
</feature>
<accession>A0ABV1NXS8</accession>
<feature type="transmembrane region" description="Helical" evidence="2">
    <location>
        <begin position="28"/>
        <end position="50"/>
    </location>
</feature>
<name>A0ABV1NXS8_9ACTN</name>
<keyword evidence="2" id="KW-1133">Transmembrane helix</keyword>
<feature type="transmembrane region" description="Helical" evidence="2">
    <location>
        <begin position="282"/>
        <end position="310"/>
    </location>
</feature>